<feature type="domain" description="TRASH" evidence="9">
    <location>
        <begin position="328"/>
        <end position="363"/>
    </location>
</feature>
<reference evidence="10" key="2">
    <citation type="submission" date="2025-09" db="UniProtKB">
        <authorList>
            <consortium name="Ensembl"/>
        </authorList>
    </citation>
    <scope>IDENTIFICATION</scope>
</reference>
<dbReference type="InterPro" id="IPR021893">
    <property type="entry name" value="ZMYM2-like_C"/>
</dbReference>
<feature type="compositionally biased region" description="Polar residues" evidence="8">
    <location>
        <begin position="63"/>
        <end position="84"/>
    </location>
</feature>
<dbReference type="AlphaFoldDB" id="A0A673Z036"/>
<evidence type="ECO:0000256" key="1">
    <source>
        <dbReference type="ARBA" id="ARBA00022499"/>
    </source>
</evidence>
<feature type="domain" description="TRASH" evidence="9">
    <location>
        <begin position="370"/>
        <end position="409"/>
    </location>
</feature>
<feature type="domain" description="TRASH" evidence="9">
    <location>
        <begin position="643"/>
        <end position="678"/>
    </location>
</feature>
<keyword evidence="11" id="KW-1185">Reference proteome</keyword>
<feature type="domain" description="TRASH" evidence="9">
    <location>
        <begin position="556"/>
        <end position="591"/>
    </location>
</feature>
<evidence type="ECO:0000256" key="3">
    <source>
        <dbReference type="ARBA" id="ARBA00022723"/>
    </source>
</evidence>
<dbReference type="PANTHER" id="PTHR45736:SF6">
    <property type="entry name" value="ZINC FINGER MYM-TYPE PROTEIN 2"/>
    <property type="match status" value="1"/>
</dbReference>
<evidence type="ECO:0000256" key="2">
    <source>
        <dbReference type="ARBA" id="ARBA00022553"/>
    </source>
</evidence>
<evidence type="ECO:0000256" key="8">
    <source>
        <dbReference type="SAM" id="MobiDB-lite"/>
    </source>
</evidence>
<keyword evidence="7" id="KW-0832">Ubl conjugation</keyword>
<feature type="region of interest" description="Disordered" evidence="8">
    <location>
        <begin position="146"/>
        <end position="231"/>
    </location>
</feature>
<proteinExistence type="predicted"/>
<evidence type="ECO:0000256" key="7">
    <source>
        <dbReference type="ARBA" id="ARBA00022843"/>
    </source>
</evidence>
<dbReference type="Pfam" id="PF06467">
    <property type="entry name" value="zf-FCS"/>
    <property type="match status" value="8"/>
</dbReference>
<dbReference type="SMART" id="SM00746">
    <property type="entry name" value="TRASH"/>
    <property type="match status" value="9"/>
</dbReference>
<reference evidence="10" key="1">
    <citation type="submission" date="2025-08" db="UniProtKB">
        <authorList>
            <consortium name="Ensembl"/>
        </authorList>
    </citation>
    <scope>IDENTIFICATION</scope>
</reference>
<feature type="region of interest" description="Disordered" evidence="8">
    <location>
        <begin position="49"/>
        <end position="86"/>
    </location>
</feature>
<dbReference type="InterPro" id="IPR011017">
    <property type="entry name" value="TRASH_dom"/>
</dbReference>
<dbReference type="GeneTree" id="ENSGT00940000157028"/>
<dbReference type="PANTHER" id="PTHR45736">
    <property type="entry name" value="ZINC FINGER MYM-TYPE PROTEIN"/>
    <property type="match status" value="1"/>
</dbReference>
<feature type="domain" description="TRASH" evidence="9">
    <location>
        <begin position="235"/>
        <end position="271"/>
    </location>
</feature>
<feature type="domain" description="TRASH" evidence="9">
    <location>
        <begin position="277"/>
        <end position="317"/>
    </location>
</feature>
<feature type="region of interest" description="Disordered" evidence="8">
    <location>
        <begin position="986"/>
        <end position="1030"/>
    </location>
</feature>
<dbReference type="Pfam" id="PF25561">
    <property type="entry name" value="QRICH1"/>
    <property type="match status" value="1"/>
</dbReference>
<dbReference type="Proteomes" id="UP000472277">
    <property type="component" value="Chromosome 20"/>
</dbReference>
<dbReference type="Pfam" id="PF12012">
    <property type="entry name" value="DUF3504"/>
    <property type="match status" value="1"/>
</dbReference>
<feature type="domain" description="TRASH" evidence="9">
    <location>
        <begin position="602"/>
        <end position="637"/>
    </location>
</feature>
<feature type="domain" description="TRASH" evidence="9">
    <location>
        <begin position="514"/>
        <end position="550"/>
    </location>
</feature>
<evidence type="ECO:0000313" key="11">
    <source>
        <dbReference type="Proteomes" id="UP000472277"/>
    </source>
</evidence>
<keyword evidence="3" id="KW-0479">Metal-binding</keyword>
<dbReference type="InterPro" id="IPR057926">
    <property type="entry name" value="QRICH1_dom"/>
</dbReference>
<evidence type="ECO:0000256" key="5">
    <source>
        <dbReference type="ARBA" id="ARBA00022771"/>
    </source>
</evidence>
<evidence type="ECO:0000313" key="10">
    <source>
        <dbReference type="Ensembl" id="ENSSTUP00000039685.1"/>
    </source>
</evidence>
<organism evidence="10 11">
    <name type="scientific">Salmo trutta</name>
    <name type="common">Brown trout</name>
    <dbReference type="NCBI Taxonomy" id="8032"/>
    <lineage>
        <taxon>Eukaryota</taxon>
        <taxon>Metazoa</taxon>
        <taxon>Chordata</taxon>
        <taxon>Craniata</taxon>
        <taxon>Vertebrata</taxon>
        <taxon>Euteleostomi</taxon>
        <taxon>Actinopterygii</taxon>
        <taxon>Neopterygii</taxon>
        <taxon>Teleostei</taxon>
        <taxon>Protacanthopterygii</taxon>
        <taxon>Salmoniformes</taxon>
        <taxon>Salmonidae</taxon>
        <taxon>Salmoninae</taxon>
        <taxon>Salmo</taxon>
    </lineage>
</organism>
<protein>
    <submittedName>
        <fullName evidence="10">Zinc finger MYM-type containing 2</fullName>
    </submittedName>
</protein>
<dbReference type="InterPro" id="IPR010507">
    <property type="entry name" value="Znf_MYM"/>
</dbReference>
<keyword evidence="4" id="KW-0677">Repeat</keyword>
<feature type="domain" description="TRASH" evidence="9">
    <location>
        <begin position="456"/>
        <end position="492"/>
    </location>
</feature>
<keyword evidence="1" id="KW-1017">Isopeptide bond</keyword>
<name>A0A673Z036_SALTR</name>
<evidence type="ECO:0000256" key="4">
    <source>
        <dbReference type="ARBA" id="ARBA00022737"/>
    </source>
</evidence>
<dbReference type="InterPro" id="IPR051284">
    <property type="entry name" value="ZnF_MYMT-QRICH1"/>
</dbReference>
<dbReference type="Ensembl" id="ENSSTUT00000041482.1">
    <property type="protein sequence ID" value="ENSSTUP00000039685.1"/>
    <property type="gene ID" value="ENSSTUG00000016823.1"/>
</dbReference>
<accession>A0A673Z036</accession>
<evidence type="ECO:0000259" key="9">
    <source>
        <dbReference type="SMART" id="SM00746"/>
    </source>
</evidence>
<keyword evidence="6" id="KW-0862">Zinc</keyword>
<evidence type="ECO:0000256" key="6">
    <source>
        <dbReference type="ARBA" id="ARBA00022833"/>
    </source>
</evidence>
<keyword evidence="5" id="KW-0863">Zinc-finger</keyword>
<gene>
    <name evidence="10" type="primary">ZMYM2</name>
    <name evidence="10" type="synonym">LOC115155751</name>
</gene>
<dbReference type="SUPFAM" id="SSF57716">
    <property type="entry name" value="Glucocorticoid receptor-like (DNA-binding domain)"/>
    <property type="match status" value="1"/>
</dbReference>
<dbReference type="GO" id="GO:0008270">
    <property type="term" value="F:zinc ion binding"/>
    <property type="evidence" value="ECO:0007669"/>
    <property type="project" value="UniProtKB-KW"/>
</dbReference>
<feature type="compositionally biased region" description="Polar residues" evidence="8">
    <location>
        <begin position="146"/>
        <end position="197"/>
    </location>
</feature>
<sequence length="1115" mass="123711">NPHGSLLVTTATKVLHHLATEMVEVDEGGGEETEDRYVTLFVGGAPTEPIVIDDEEDPGHRGFSSQATAGGPSSDSEGILSSTEPDSEIKIASVTTLGPSVATAATAAEPMAEGDMNLVITSVTSLQGGVENGLQISSTFSLNPEAQSSISSNRLPTTFNPGRVSNTSTTSQPVQNGDTVTHQTPDSWISQSASFPRNQKRTGVDSTSPAVSLPKPPGPSPSGSQNPPRTVKVTCANCKKPLKKGQTAYQRKGSTHLFCSTTCLSSFSHKPTPKKSCTMCKKDITTMKGTIVAQVDSSESFQEFCSTGCLGAYENKQNPPKSSLKTKCTVCSKLTEIRHEVSFKTVTHKICSDACFNRYRMANGLIVNCCEQCGEYLPSRATANHFLIIDGKQKRFCCQNCISDYKQANSKMTMCTGCRAMVRSSEVTHCIGASGTMEPYCSTACMNKTKIAKPTCHFCKKTSLPQYQASLPEGKVVNFCSSMCVTKFQNATIHTVTNGQAPMSTTNHNIQLKCNYCRGAFSLKPEILEWEDKVYQFCSKICCEDYKKLHCIVTFCEYCQEEKTLHETVKFSGVKRPFCSEGCKLLFKQDFANRLGLKCVTCNYCTQLCKRGVTRQLAGVSRDFCSETCAKKFHEWYYKAARCDCCKVQGNLTESVQWRAEMKHFCDQQCLLRFYCQQNEPNLATQKGPENTRLGFGIQTEATNIAMLSQPYTGGGILKDVKNKAVLCKPLTMTKATYCKPHMQMCLSPDEDDGVKREYIPVPIPVPVFVPVPMNLYAQITPMPITLPVPVRNALGSMEPIEYSAHSNYYRTIIGTIGFLYERCYIIKLLRDYNSLSSEPPPARSKSNPLSLKASELSLALSRFVHEVRRPNGECYAPDSVLYLCLGIQQHLQAKGRKDDLFSDLCYEPFGEELNKVLKDWQPSVMPDGSRWGRVEEQCLWSCKLLGEQSPATLLRSLVYLNTKYFGLRTVEQHLRLSFRNVYGPDHTDPTTQETTVCISVPTGSRKRKRKEDSDVAYEPDDSSGSSTHCPVKKHEGRFYELYRSKCPGSLSQRMDVFYMQPESSGSSSDSSLWFSSTPLDRSVLESILTPLLLVKDIYRERHLEEEEEEEVGGE</sequence>
<keyword evidence="2" id="KW-0597">Phosphoprotein</keyword>